<keyword evidence="2" id="KW-0479">Metal-binding</keyword>
<dbReference type="GO" id="GO:0006508">
    <property type="term" value="P:proteolysis"/>
    <property type="evidence" value="ECO:0007669"/>
    <property type="project" value="UniProtKB-KW"/>
</dbReference>
<evidence type="ECO:0000256" key="1">
    <source>
        <dbReference type="ARBA" id="ARBA00022670"/>
    </source>
</evidence>
<sequence length="63" mass="7193">MRTLTQLKSPPFCHRKTLKKAFNTWSSVTGLRFLYTRQTPDIQIDFEHGNHGDGAGLAFDGKR</sequence>
<feature type="domain" description="Peptidase M10 metallopeptidase" evidence="5">
    <location>
        <begin position="14"/>
        <end position="62"/>
    </location>
</feature>
<keyword evidence="4" id="KW-0862">Zinc</keyword>
<gene>
    <name evidence="6" type="ORF">DPMN_066994</name>
</gene>
<evidence type="ECO:0000256" key="4">
    <source>
        <dbReference type="ARBA" id="ARBA00022833"/>
    </source>
</evidence>
<organism evidence="6 7">
    <name type="scientific">Dreissena polymorpha</name>
    <name type="common">Zebra mussel</name>
    <name type="synonym">Mytilus polymorpha</name>
    <dbReference type="NCBI Taxonomy" id="45954"/>
    <lineage>
        <taxon>Eukaryota</taxon>
        <taxon>Metazoa</taxon>
        <taxon>Spiralia</taxon>
        <taxon>Lophotrochozoa</taxon>
        <taxon>Mollusca</taxon>
        <taxon>Bivalvia</taxon>
        <taxon>Autobranchia</taxon>
        <taxon>Heteroconchia</taxon>
        <taxon>Euheterodonta</taxon>
        <taxon>Imparidentia</taxon>
        <taxon>Neoheterodontei</taxon>
        <taxon>Myida</taxon>
        <taxon>Dreissenoidea</taxon>
        <taxon>Dreissenidae</taxon>
        <taxon>Dreissena</taxon>
    </lineage>
</organism>
<dbReference type="AlphaFoldDB" id="A0A9D4BT74"/>
<dbReference type="Proteomes" id="UP000828390">
    <property type="component" value="Unassembled WGS sequence"/>
</dbReference>
<keyword evidence="3" id="KW-0378">Hydrolase</keyword>
<protein>
    <recommendedName>
        <fullName evidence="5">Peptidase M10 metallopeptidase domain-containing protein</fullName>
    </recommendedName>
</protein>
<dbReference type="GO" id="GO:0004222">
    <property type="term" value="F:metalloendopeptidase activity"/>
    <property type="evidence" value="ECO:0007669"/>
    <property type="project" value="InterPro"/>
</dbReference>
<reference evidence="6" key="2">
    <citation type="submission" date="2020-11" db="EMBL/GenBank/DDBJ databases">
        <authorList>
            <person name="McCartney M.A."/>
            <person name="Auch B."/>
            <person name="Kono T."/>
            <person name="Mallez S."/>
            <person name="Becker A."/>
            <person name="Gohl D.M."/>
            <person name="Silverstein K.A.T."/>
            <person name="Koren S."/>
            <person name="Bechman K.B."/>
            <person name="Herman A."/>
            <person name="Abrahante J.E."/>
            <person name="Garbe J."/>
        </authorList>
    </citation>
    <scope>NUCLEOTIDE SEQUENCE</scope>
    <source>
        <strain evidence="6">Duluth1</strain>
        <tissue evidence="6">Whole animal</tissue>
    </source>
</reference>
<comment type="caution">
    <text evidence="6">The sequence shown here is derived from an EMBL/GenBank/DDBJ whole genome shotgun (WGS) entry which is preliminary data.</text>
</comment>
<evidence type="ECO:0000259" key="5">
    <source>
        <dbReference type="Pfam" id="PF00413"/>
    </source>
</evidence>
<reference evidence="6" key="1">
    <citation type="journal article" date="2019" name="bioRxiv">
        <title>The Genome of the Zebra Mussel, Dreissena polymorpha: A Resource for Invasive Species Research.</title>
        <authorList>
            <person name="McCartney M.A."/>
            <person name="Auch B."/>
            <person name="Kono T."/>
            <person name="Mallez S."/>
            <person name="Zhang Y."/>
            <person name="Obille A."/>
            <person name="Becker A."/>
            <person name="Abrahante J.E."/>
            <person name="Garbe J."/>
            <person name="Badalamenti J.P."/>
            <person name="Herman A."/>
            <person name="Mangelson H."/>
            <person name="Liachko I."/>
            <person name="Sullivan S."/>
            <person name="Sone E.D."/>
            <person name="Koren S."/>
            <person name="Silverstein K.A.T."/>
            <person name="Beckman K.B."/>
            <person name="Gohl D.M."/>
        </authorList>
    </citation>
    <scope>NUCLEOTIDE SEQUENCE</scope>
    <source>
        <strain evidence="6">Duluth1</strain>
        <tissue evidence="6">Whole animal</tissue>
    </source>
</reference>
<evidence type="ECO:0000313" key="7">
    <source>
        <dbReference type="Proteomes" id="UP000828390"/>
    </source>
</evidence>
<dbReference type="InterPro" id="IPR001818">
    <property type="entry name" value="Pept_M10_metallopeptidase"/>
</dbReference>
<dbReference type="SUPFAM" id="SSF55486">
    <property type="entry name" value="Metalloproteases ('zincins'), catalytic domain"/>
    <property type="match status" value="1"/>
</dbReference>
<keyword evidence="7" id="KW-1185">Reference proteome</keyword>
<dbReference type="EMBL" id="JAIWYP010000014">
    <property type="protein sequence ID" value="KAH3707584.1"/>
    <property type="molecule type" value="Genomic_DNA"/>
</dbReference>
<dbReference type="GO" id="GO:0008270">
    <property type="term" value="F:zinc ion binding"/>
    <property type="evidence" value="ECO:0007669"/>
    <property type="project" value="InterPro"/>
</dbReference>
<dbReference type="Pfam" id="PF00413">
    <property type="entry name" value="Peptidase_M10"/>
    <property type="match status" value="1"/>
</dbReference>
<name>A0A9D4BT74_DREPO</name>
<dbReference type="InterPro" id="IPR024079">
    <property type="entry name" value="MetalloPept_cat_dom_sf"/>
</dbReference>
<evidence type="ECO:0000256" key="2">
    <source>
        <dbReference type="ARBA" id="ARBA00022723"/>
    </source>
</evidence>
<keyword evidence="1" id="KW-0645">Protease</keyword>
<dbReference type="GO" id="GO:0031012">
    <property type="term" value="C:extracellular matrix"/>
    <property type="evidence" value="ECO:0007669"/>
    <property type="project" value="InterPro"/>
</dbReference>
<evidence type="ECO:0000313" key="6">
    <source>
        <dbReference type="EMBL" id="KAH3707584.1"/>
    </source>
</evidence>
<accession>A0A9D4BT74</accession>
<evidence type="ECO:0000256" key="3">
    <source>
        <dbReference type="ARBA" id="ARBA00022801"/>
    </source>
</evidence>
<proteinExistence type="predicted"/>
<dbReference type="Gene3D" id="3.40.390.10">
    <property type="entry name" value="Collagenase (Catalytic Domain)"/>
    <property type="match status" value="1"/>
</dbReference>